<name>A0AAV1JIC2_9NEOP</name>
<evidence type="ECO:0000313" key="4">
    <source>
        <dbReference type="EMBL" id="CAK1548914.1"/>
    </source>
</evidence>
<dbReference type="GO" id="GO:0005213">
    <property type="term" value="F:structural constituent of egg chorion"/>
    <property type="evidence" value="ECO:0007669"/>
    <property type="project" value="InterPro"/>
</dbReference>
<comment type="caution">
    <text evidence="4">The sequence shown here is derived from an EMBL/GenBank/DDBJ whole genome shotgun (WGS) entry which is preliminary data.</text>
</comment>
<gene>
    <name evidence="4" type="ORF">LNINA_LOCUS8262</name>
</gene>
<evidence type="ECO:0000256" key="3">
    <source>
        <dbReference type="RuleBase" id="RU004378"/>
    </source>
</evidence>
<accession>A0AAV1JIC2</accession>
<dbReference type="GO" id="GO:0007304">
    <property type="term" value="P:chorion-containing eggshell formation"/>
    <property type="evidence" value="ECO:0007669"/>
    <property type="project" value="InterPro"/>
</dbReference>
<dbReference type="AlphaFoldDB" id="A0AAV1JIC2"/>
<evidence type="ECO:0000313" key="5">
    <source>
        <dbReference type="Proteomes" id="UP001497472"/>
    </source>
</evidence>
<protein>
    <submittedName>
        <fullName evidence="4">Uncharacterized protein</fullName>
    </submittedName>
</protein>
<evidence type="ECO:0000256" key="2">
    <source>
        <dbReference type="ARBA" id="ARBA00022737"/>
    </source>
</evidence>
<dbReference type="Proteomes" id="UP001497472">
    <property type="component" value="Unassembled WGS sequence"/>
</dbReference>
<comment type="similarity">
    <text evidence="1 3">Belongs to the chorion protein family.</text>
</comment>
<evidence type="ECO:0000256" key="1">
    <source>
        <dbReference type="ARBA" id="ARBA00005906"/>
    </source>
</evidence>
<dbReference type="Pfam" id="PF01723">
    <property type="entry name" value="Chorion_1"/>
    <property type="match status" value="1"/>
</dbReference>
<reference evidence="4 5" key="1">
    <citation type="submission" date="2023-11" db="EMBL/GenBank/DDBJ databases">
        <authorList>
            <person name="Okamura Y."/>
        </authorList>
    </citation>
    <scope>NUCLEOTIDE SEQUENCE [LARGE SCALE GENOMIC DNA]</scope>
</reference>
<organism evidence="4 5">
    <name type="scientific">Leptosia nina</name>
    <dbReference type="NCBI Taxonomy" id="320188"/>
    <lineage>
        <taxon>Eukaryota</taxon>
        <taxon>Metazoa</taxon>
        <taxon>Ecdysozoa</taxon>
        <taxon>Arthropoda</taxon>
        <taxon>Hexapoda</taxon>
        <taxon>Insecta</taxon>
        <taxon>Pterygota</taxon>
        <taxon>Neoptera</taxon>
        <taxon>Endopterygota</taxon>
        <taxon>Lepidoptera</taxon>
        <taxon>Glossata</taxon>
        <taxon>Ditrysia</taxon>
        <taxon>Papilionoidea</taxon>
        <taxon>Pieridae</taxon>
        <taxon>Pierinae</taxon>
        <taxon>Leptosia</taxon>
    </lineage>
</organism>
<dbReference type="InterPro" id="IPR002635">
    <property type="entry name" value="Chorion"/>
</dbReference>
<keyword evidence="2" id="KW-0677">Repeat</keyword>
<keyword evidence="5" id="KW-1185">Reference proteome</keyword>
<proteinExistence type="inferred from homology"/>
<sequence length="159" mass="16131">MRNPLNGIIAPGLEVAYGNPMTNIAYKTEYANPWTYENYGLNLATLAASNGCGFTVQSSSPIVPNGVSILSENMVIEGPLAVNGQMPFLGTIGLEGALPAAGAGVVSYGCGNGNVGITNEGYNMAGAYGLAPKMANLAPAMTGLNMAGINTAMYGVAGY</sequence>
<dbReference type="GO" id="GO:0042600">
    <property type="term" value="C:egg chorion"/>
    <property type="evidence" value="ECO:0007669"/>
    <property type="project" value="InterPro"/>
</dbReference>
<dbReference type="EMBL" id="CAVLEF010000011">
    <property type="protein sequence ID" value="CAK1548914.1"/>
    <property type="molecule type" value="Genomic_DNA"/>
</dbReference>